<dbReference type="AlphaFoldDB" id="A0A1F5N440"/>
<sequence length="502" mass="58567">MRSIIYILLLVIILSALSFNHAFSFHLYTDDWYQILGALYYPERLSWWFAIHPGGVLEVKLFAPFFKFNPYPWLFLGYLIKIAQSLSMWPFMLAVTNSKKAAFYACLIFAVFVVGIESIIWVSPQASAFNIVLINLGFYFWVKSEGFKSIKYFLLALILFTLSILADPGRGLIILPLVLIWEFLSVYQKFNFKSIALFSLRAILLLPLIPITTFIFHKYFGVTNNFSQYTKNLFLFNFSNLVQVLENPLFGWTLLPKEVVFWATVVSLFIFPLLVILFLWKKSEVYKIVSFLYIWIFLFYLPNFLTQYFARSGMAVESRYYAISAVGVVGLLAYGFSFIKSRYINGIIFLFLIFNVYVTNKILLQYSTFRSIPVFNKIWDKINQDVPEGEIGSVFMYSGENYLHREYLLDYQDTMPFAVKRGLIKKEEFPIMTNDKNLIARLICEQNVPRHSPVGELIQKEPILLSHVHAWELKKNGELENRSEQEREGIKKIAKCLLFKQS</sequence>
<feature type="transmembrane region" description="Helical" evidence="1">
    <location>
        <begin position="172"/>
        <end position="190"/>
    </location>
</feature>
<feature type="transmembrane region" description="Helical" evidence="1">
    <location>
        <begin position="292"/>
        <end position="309"/>
    </location>
</feature>
<feature type="transmembrane region" description="Helical" evidence="1">
    <location>
        <begin position="71"/>
        <end position="89"/>
    </location>
</feature>
<comment type="caution">
    <text evidence="2">The sequence shown here is derived from an EMBL/GenBank/DDBJ whole genome shotgun (WGS) entry which is preliminary data.</text>
</comment>
<keyword evidence="1" id="KW-0472">Membrane</keyword>
<protein>
    <recommendedName>
        <fullName evidence="4">Glycosyltransferase RgtA/B/C/D-like domain-containing protein</fullName>
    </recommendedName>
</protein>
<evidence type="ECO:0008006" key="4">
    <source>
        <dbReference type="Google" id="ProtNLM"/>
    </source>
</evidence>
<feature type="transmembrane region" description="Helical" evidence="1">
    <location>
        <begin position="126"/>
        <end position="142"/>
    </location>
</feature>
<feature type="transmembrane region" description="Helical" evidence="1">
    <location>
        <begin position="101"/>
        <end position="120"/>
    </location>
</feature>
<feature type="transmembrane region" description="Helical" evidence="1">
    <location>
        <begin position="346"/>
        <end position="364"/>
    </location>
</feature>
<feature type="transmembrane region" description="Helical" evidence="1">
    <location>
        <begin position="321"/>
        <end position="339"/>
    </location>
</feature>
<dbReference type="EMBL" id="MFDV01000008">
    <property type="protein sequence ID" value="OGE72378.1"/>
    <property type="molecule type" value="Genomic_DNA"/>
</dbReference>
<accession>A0A1F5N440</accession>
<gene>
    <name evidence="2" type="ORF">A3H40_04000</name>
</gene>
<feature type="transmembrane region" description="Helical" evidence="1">
    <location>
        <begin position="202"/>
        <end position="220"/>
    </location>
</feature>
<reference evidence="2 3" key="1">
    <citation type="journal article" date="2016" name="Nat. Commun.">
        <title>Thousands of microbial genomes shed light on interconnected biogeochemical processes in an aquifer system.</title>
        <authorList>
            <person name="Anantharaman K."/>
            <person name="Brown C.T."/>
            <person name="Hug L.A."/>
            <person name="Sharon I."/>
            <person name="Castelle C.J."/>
            <person name="Probst A.J."/>
            <person name="Thomas B.C."/>
            <person name="Singh A."/>
            <person name="Wilkins M.J."/>
            <person name="Karaoz U."/>
            <person name="Brodie E.L."/>
            <person name="Williams K.H."/>
            <person name="Hubbard S.S."/>
            <person name="Banfield J.F."/>
        </authorList>
    </citation>
    <scope>NUCLEOTIDE SEQUENCE [LARGE SCALE GENOMIC DNA]</scope>
</reference>
<dbReference type="STRING" id="1797794.A3H40_04000"/>
<organism evidence="2 3">
    <name type="scientific">Candidatus Daviesbacteria bacterium RIFCSPLOWO2_02_FULL_38_15</name>
    <dbReference type="NCBI Taxonomy" id="1797794"/>
    <lineage>
        <taxon>Bacteria</taxon>
        <taxon>Candidatus Daviesiibacteriota</taxon>
    </lineage>
</organism>
<feature type="transmembrane region" description="Helical" evidence="1">
    <location>
        <begin position="149"/>
        <end position="166"/>
    </location>
</feature>
<dbReference type="Proteomes" id="UP000177057">
    <property type="component" value="Unassembled WGS sequence"/>
</dbReference>
<keyword evidence="1" id="KW-0812">Transmembrane</keyword>
<evidence type="ECO:0000256" key="1">
    <source>
        <dbReference type="SAM" id="Phobius"/>
    </source>
</evidence>
<name>A0A1F5N440_9BACT</name>
<keyword evidence="1" id="KW-1133">Transmembrane helix</keyword>
<proteinExistence type="predicted"/>
<evidence type="ECO:0000313" key="2">
    <source>
        <dbReference type="EMBL" id="OGE72378.1"/>
    </source>
</evidence>
<evidence type="ECO:0000313" key="3">
    <source>
        <dbReference type="Proteomes" id="UP000177057"/>
    </source>
</evidence>
<feature type="transmembrane region" description="Helical" evidence="1">
    <location>
        <begin position="259"/>
        <end position="280"/>
    </location>
</feature>